<dbReference type="KEGG" id="nmy:CJ229_001870"/>
<keyword evidence="6" id="KW-0812">Transmembrane</keyword>
<keyword evidence="3" id="KW-0735">Signal-anchor</keyword>
<evidence type="ECO:0000259" key="7">
    <source>
        <dbReference type="PROSITE" id="PS51352"/>
    </source>
</evidence>
<gene>
    <name evidence="8" type="ORF">CJ229_001870</name>
</gene>
<dbReference type="InterPro" id="IPR036249">
    <property type="entry name" value="Thioredoxin-like_sf"/>
</dbReference>
<feature type="transmembrane region" description="Helical" evidence="6">
    <location>
        <begin position="7"/>
        <end position="27"/>
    </location>
</feature>
<dbReference type="GO" id="GO:0030313">
    <property type="term" value="C:cell envelope"/>
    <property type="evidence" value="ECO:0007669"/>
    <property type="project" value="UniProtKB-SubCell"/>
</dbReference>
<dbReference type="Proteomes" id="UP000243626">
    <property type="component" value="Chromosome"/>
</dbReference>
<evidence type="ECO:0000256" key="2">
    <source>
        <dbReference type="ARBA" id="ARBA00022748"/>
    </source>
</evidence>
<dbReference type="PANTHER" id="PTHR42852">
    <property type="entry name" value="THIOL:DISULFIDE INTERCHANGE PROTEIN DSBE"/>
    <property type="match status" value="1"/>
</dbReference>
<evidence type="ECO:0000256" key="1">
    <source>
        <dbReference type="ARBA" id="ARBA00004196"/>
    </source>
</evidence>
<keyword evidence="6" id="KW-1133">Transmembrane helix</keyword>
<name>A0AAF1BNT2_9STAP</name>
<dbReference type="GO" id="GO:0017004">
    <property type="term" value="P:cytochrome complex assembly"/>
    <property type="evidence" value="ECO:0007669"/>
    <property type="project" value="UniProtKB-KW"/>
</dbReference>
<evidence type="ECO:0000313" key="9">
    <source>
        <dbReference type="Proteomes" id="UP000243626"/>
    </source>
</evidence>
<keyword evidence="6" id="KW-0472">Membrane</keyword>
<dbReference type="PANTHER" id="PTHR42852:SF6">
    <property type="entry name" value="THIOL:DISULFIDE INTERCHANGE PROTEIN DSBE"/>
    <property type="match status" value="1"/>
</dbReference>
<keyword evidence="2" id="KW-0201">Cytochrome c-type biogenesis</keyword>
<dbReference type="InterPro" id="IPR013766">
    <property type="entry name" value="Thioredoxin_domain"/>
</dbReference>
<evidence type="ECO:0000313" key="8">
    <source>
        <dbReference type="EMBL" id="WOS96515.1"/>
    </source>
</evidence>
<dbReference type="InterPro" id="IPR050553">
    <property type="entry name" value="Thioredoxin_ResA/DsbE_sf"/>
</dbReference>
<evidence type="ECO:0000256" key="3">
    <source>
        <dbReference type="ARBA" id="ARBA00022968"/>
    </source>
</evidence>
<dbReference type="Gene3D" id="3.40.30.10">
    <property type="entry name" value="Glutaredoxin"/>
    <property type="match status" value="1"/>
</dbReference>
<dbReference type="PROSITE" id="PS51352">
    <property type="entry name" value="THIOREDOXIN_2"/>
    <property type="match status" value="1"/>
</dbReference>
<evidence type="ECO:0000256" key="4">
    <source>
        <dbReference type="ARBA" id="ARBA00023157"/>
    </source>
</evidence>
<sequence length="180" mass="20443">MSRSVRNIIRITIIIGIVVLTAVTLWFNFSSKNQSTKVGDTAVDFKLKTTEGEVIHLYELTKEKGVIINFWGTWCKPCREEMPHLSEANDLGDGSDYEIITVNVSENKQQINQFLNSLDEEVNLRMAMDSDRSVTKAYNVGPLPTTIAVDKNNKIVKKQEYQLTQEDIQDFIKALNDKGE</sequence>
<dbReference type="CDD" id="cd02966">
    <property type="entry name" value="TlpA_like_family"/>
    <property type="match status" value="1"/>
</dbReference>
<keyword evidence="9" id="KW-1185">Reference proteome</keyword>
<feature type="domain" description="Thioredoxin" evidence="7">
    <location>
        <begin position="36"/>
        <end position="177"/>
    </location>
</feature>
<organism evidence="8 9">
    <name type="scientific">Nosocomiicoccus massiliensis</name>
    <dbReference type="NCBI Taxonomy" id="1232430"/>
    <lineage>
        <taxon>Bacteria</taxon>
        <taxon>Bacillati</taxon>
        <taxon>Bacillota</taxon>
        <taxon>Bacilli</taxon>
        <taxon>Bacillales</taxon>
        <taxon>Staphylococcaceae</taxon>
        <taxon>Nosocomiicoccus</taxon>
    </lineage>
</organism>
<dbReference type="AlphaFoldDB" id="A0AAF1BNT2"/>
<dbReference type="GO" id="GO:0016209">
    <property type="term" value="F:antioxidant activity"/>
    <property type="evidence" value="ECO:0007669"/>
    <property type="project" value="InterPro"/>
</dbReference>
<keyword evidence="4" id="KW-1015">Disulfide bond</keyword>
<comment type="subcellular location">
    <subcellularLocation>
        <location evidence="1">Cell envelope</location>
    </subcellularLocation>
</comment>
<reference evidence="9" key="1">
    <citation type="submission" date="2017-09" db="EMBL/GenBank/DDBJ databases">
        <title>Bacterial strain isolated from the female urinary microbiota.</title>
        <authorList>
            <person name="Thomas-White K."/>
            <person name="Kumar N."/>
            <person name="Forster S."/>
            <person name="Putonti C."/>
            <person name="Lawley T."/>
            <person name="Wolfe A.J."/>
        </authorList>
    </citation>
    <scope>NUCLEOTIDE SEQUENCE [LARGE SCALE GENOMIC DNA]</scope>
    <source>
        <strain evidence="9">UMB0959</strain>
    </source>
</reference>
<dbReference type="SUPFAM" id="SSF52833">
    <property type="entry name" value="Thioredoxin-like"/>
    <property type="match status" value="1"/>
</dbReference>
<protein>
    <submittedName>
        <fullName evidence="8">Redoxin domain-containing protein</fullName>
    </submittedName>
</protein>
<dbReference type="GO" id="GO:0016491">
    <property type="term" value="F:oxidoreductase activity"/>
    <property type="evidence" value="ECO:0007669"/>
    <property type="project" value="InterPro"/>
</dbReference>
<proteinExistence type="predicted"/>
<evidence type="ECO:0000256" key="6">
    <source>
        <dbReference type="SAM" id="Phobius"/>
    </source>
</evidence>
<evidence type="ECO:0000256" key="5">
    <source>
        <dbReference type="ARBA" id="ARBA00023284"/>
    </source>
</evidence>
<dbReference type="EMBL" id="CP136964">
    <property type="protein sequence ID" value="WOS96515.1"/>
    <property type="molecule type" value="Genomic_DNA"/>
</dbReference>
<reference evidence="8 9" key="2">
    <citation type="submission" date="2023-10" db="EMBL/GenBank/DDBJ databases">
        <authorList>
            <person name="Choi B."/>
        </authorList>
    </citation>
    <scope>NUCLEOTIDE SEQUENCE [LARGE SCALE GENOMIC DNA]</scope>
    <source>
        <strain evidence="8 9">UMB0959</strain>
    </source>
</reference>
<dbReference type="RefSeq" id="WP_102167318.1">
    <property type="nucleotide sequence ID" value="NZ_CP136964.1"/>
</dbReference>
<keyword evidence="5" id="KW-0676">Redox-active center</keyword>
<dbReference type="InterPro" id="IPR000866">
    <property type="entry name" value="AhpC/TSA"/>
</dbReference>
<dbReference type="Pfam" id="PF00578">
    <property type="entry name" value="AhpC-TSA"/>
    <property type="match status" value="1"/>
</dbReference>
<accession>A0AAF1BNT2</accession>